<proteinExistence type="predicted"/>
<dbReference type="AlphaFoldDB" id="A0A7S3Q2M1"/>
<protein>
    <recommendedName>
        <fullName evidence="4">Sulfotransferase domain-containing protein</fullName>
    </recommendedName>
</protein>
<organism evidence="3">
    <name type="scientific">Chaetoceros debilis</name>
    <dbReference type="NCBI Taxonomy" id="122233"/>
    <lineage>
        <taxon>Eukaryota</taxon>
        <taxon>Sar</taxon>
        <taxon>Stramenopiles</taxon>
        <taxon>Ochrophyta</taxon>
        <taxon>Bacillariophyta</taxon>
        <taxon>Coscinodiscophyceae</taxon>
        <taxon>Chaetocerotophycidae</taxon>
        <taxon>Chaetocerotales</taxon>
        <taxon>Chaetocerotaceae</taxon>
        <taxon>Chaetoceros</taxon>
    </lineage>
</organism>
<feature type="transmembrane region" description="Helical" evidence="2">
    <location>
        <begin position="20"/>
        <end position="40"/>
    </location>
</feature>
<feature type="region of interest" description="Disordered" evidence="1">
    <location>
        <begin position="74"/>
        <end position="99"/>
    </location>
</feature>
<name>A0A7S3Q2M1_9STRA</name>
<evidence type="ECO:0008006" key="4">
    <source>
        <dbReference type="Google" id="ProtNLM"/>
    </source>
</evidence>
<gene>
    <name evidence="3" type="ORF">CDEB00056_LOCUS8234</name>
</gene>
<feature type="compositionally biased region" description="Polar residues" evidence="1">
    <location>
        <begin position="403"/>
        <end position="417"/>
    </location>
</feature>
<reference evidence="3" key="1">
    <citation type="submission" date="2021-01" db="EMBL/GenBank/DDBJ databases">
        <authorList>
            <person name="Corre E."/>
            <person name="Pelletier E."/>
            <person name="Niang G."/>
            <person name="Scheremetjew M."/>
            <person name="Finn R."/>
            <person name="Kale V."/>
            <person name="Holt S."/>
            <person name="Cochrane G."/>
            <person name="Meng A."/>
            <person name="Brown T."/>
            <person name="Cohen L."/>
        </authorList>
    </citation>
    <scope>NUCLEOTIDE SEQUENCE</scope>
    <source>
        <strain evidence="3">MM31A-1</strain>
    </source>
</reference>
<evidence type="ECO:0000256" key="1">
    <source>
        <dbReference type="SAM" id="MobiDB-lite"/>
    </source>
</evidence>
<evidence type="ECO:0000256" key="2">
    <source>
        <dbReference type="SAM" id="Phobius"/>
    </source>
</evidence>
<keyword evidence="2" id="KW-0472">Membrane</keyword>
<evidence type="ECO:0000313" key="3">
    <source>
        <dbReference type="EMBL" id="CAE0463393.1"/>
    </source>
</evidence>
<sequence length="510" mass="57673">MNHQATGRMNRNGSGVRRTFQGLTVTVLVVFLAFSMIPSFNVMSGTIIEWEPHPTIEEYKDIYAISSTESIEIKESSSSATRDIPTTNDNSRIKNSPRDADVLSPSIGNKIDGTGDIFESDGKRFDSSIKVHLNIRSWFQKREHYYSSWSEIIGSVREMKSNADKDGPILDFLVAGFPKTGTTTLVANLGHVAPVPARDICHGNLPKIVKNAYGNWPRIFGKDKPLTGFKCPQYMNRGDWLVDLSEKMPRTKLIVGIRHPILWFASFYSQMTNNWGKINPMDLTRPCSKEEKCQYGCPEGQRNCIYRGRFHLALASLGKTKMTNRERLILAMNDADGGNAVENYNISNSIFLYEQTTLNDDYVWEELAEYLNVAEIPHSRYASSHGKADKFKKRKEHQAEMKSGSSRNSKSTMTKNSTLVREDFCSDKYDKIRAKMMPIAYEVAVWMQDYFIPLARDESRTDVVIPKPDVMYDIVETYKKDPCGTLVRDENSGTYRKSNSTISGGIVGEG</sequence>
<dbReference type="EMBL" id="HBIO01010624">
    <property type="protein sequence ID" value="CAE0463393.1"/>
    <property type="molecule type" value="Transcribed_RNA"/>
</dbReference>
<feature type="compositionally biased region" description="Polar residues" evidence="1">
    <location>
        <begin position="80"/>
        <end position="94"/>
    </location>
</feature>
<dbReference type="InterPro" id="IPR027417">
    <property type="entry name" value="P-loop_NTPase"/>
</dbReference>
<dbReference type="Gene3D" id="3.40.50.300">
    <property type="entry name" value="P-loop containing nucleotide triphosphate hydrolases"/>
    <property type="match status" value="1"/>
</dbReference>
<keyword evidence="2" id="KW-0812">Transmembrane</keyword>
<dbReference type="SUPFAM" id="SSF52540">
    <property type="entry name" value="P-loop containing nucleoside triphosphate hydrolases"/>
    <property type="match status" value="1"/>
</dbReference>
<keyword evidence="2" id="KW-1133">Transmembrane helix</keyword>
<feature type="region of interest" description="Disordered" evidence="1">
    <location>
        <begin position="385"/>
        <end position="417"/>
    </location>
</feature>
<accession>A0A7S3Q2M1</accession>